<evidence type="ECO:0000313" key="1">
    <source>
        <dbReference type="EMBL" id="CAG5135001.1"/>
    </source>
</evidence>
<dbReference type="PANTHER" id="PTHR15681">
    <property type="entry name" value="MAD2L1-BINDING PROTEIN"/>
    <property type="match status" value="1"/>
</dbReference>
<dbReference type="Proteomes" id="UP000678393">
    <property type="component" value="Unassembled WGS sequence"/>
</dbReference>
<protein>
    <submittedName>
        <fullName evidence="1">Uncharacterized protein</fullName>
    </submittedName>
</protein>
<dbReference type="GO" id="GO:0005634">
    <property type="term" value="C:nucleus"/>
    <property type="evidence" value="ECO:0007669"/>
    <property type="project" value="InterPro"/>
</dbReference>
<sequence length="381" mass="42260">MAGISNTVKSIAKTKQFSYDIFFDGALLSSTRGSLIVELIKYFLYERQQIPLPVDELKNKVAHEENSDNLEAETDNNNHLSGRKLHEAGQLALKFKSANTKPPWSKSHLQDKKAKHLVTELTQLFDSLQKAFELCPEIEQVAIILGGTVMNPKESYVISFPPPCPDADSLPLMSCKRTLFQQIIGEDILGTMSTNLSPTSMMISVLAPRSCPVKGFVPKHFMRTPKTGAVISFNFHCNYLLPVCHDLTFFEDLEISGIEILGSVQKKPDSGKNRSRLSVDSKIGEHSFKENHMDSGLNSAEVSSGGENFLHPGFGSEINHKQTPQIKQLTKRLASPVVRSADVPLSTDSSQTGSDCIWYQSPIVIKGYRIKDVFHNAFTSC</sequence>
<keyword evidence="2" id="KW-1185">Reference proteome</keyword>
<dbReference type="OrthoDB" id="6334764at2759"/>
<dbReference type="Pfam" id="PF06581">
    <property type="entry name" value="p31comet"/>
    <property type="match status" value="1"/>
</dbReference>
<proteinExistence type="predicted"/>
<accession>A0A8S4A9T9</accession>
<dbReference type="GO" id="GO:0007096">
    <property type="term" value="P:regulation of exit from mitosis"/>
    <property type="evidence" value="ECO:0007669"/>
    <property type="project" value="InterPro"/>
</dbReference>
<organism evidence="1 2">
    <name type="scientific">Candidula unifasciata</name>
    <dbReference type="NCBI Taxonomy" id="100452"/>
    <lineage>
        <taxon>Eukaryota</taxon>
        <taxon>Metazoa</taxon>
        <taxon>Spiralia</taxon>
        <taxon>Lophotrochozoa</taxon>
        <taxon>Mollusca</taxon>
        <taxon>Gastropoda</taxon>
        <taxon>Heterobranchia</taxon>
        <taxon>Euthyneura</taxon>
        <taxon>Panpulmonata</taxon>
        <taxon>Eupulmonata</taxon>
        <taxon>Stylommatophora</taxon>
        <taxon>Helicina</taxon>
        <taxon>Helicoidea</taxon>
        <taxon>Geomitridae</taxon>
        <taxon>Candidula</taxon>
    </lineage>
</organism>
<dbReference type="EMBL" id="CAJHNH020007802">
    <property type="protein sequence ID" value="CAG5135001.1"/>
    <property type="molecule type" value="Genomic_DNA"/>
</dbReference>
<gene>
    <name evidence="1" type="ORF">CUNI_LOCUS20559</name>
</gene>
<evidence type="ECO:0000313" key="2">
    <source>
        <dbReference type="Proteomes" id="UP000678393"/>
    </source>
</evidence>
<comment type="caution">
    <text evidence="1">The sequence shown here is derived from an EMBL/GenBank/DDBJ whole genome shotgun (WGS) entry which is preliminary data.</text>
</comment>
<dbReference type="AlphaFoldDB" id="A0A8S4A9T9"/>
<dbReference type="PANTHER" id="PTHR15681:SF1">
    <property type="entry name" value="MAD2L1-BINDING PROTEIN"/>
    <property type="match status" value="1"/>
</dbReference>
<dbReference type="InterPro" id="IPR009511">
    <property type="entry name" value="MAD1/Cdc20-bound-Mad2-bd"/>
</dbReference>
<dbReference type="InterPro" id="IPR053729">
    <property type="entry name" value="MAD2L1BP_domain_sf"/>
</dbReference>
<dbReference type="Gene3D" id="3.30.900.20">
    <property type="match status" value="1"/>
</dbReference>
<name>A0A8S4A9T9_9EUPU</name>
<reference evidence="1" key="1">
    <citation type="submission" date="2021-04" db="EMBL/GenBank/DDBJ databases">
        <authorList>
            <consortium name="Molecular Ecology Group"/>
        </authorList>
    </citation>
    <scope>NUCLEOTIDE SEQUENCE</scope>
</reference>